<dbReference type="SUPFAM" id="SSF46894">
    <property type="entry name" value="C-terminal effector domain of the bipartite response regulators"/>
    <property type="match status" value="1"/>
</dbReference>
<dbReference type="GO" id="GO:0005524">
    <property type="term" value="F:ATP binding"/>
    <property type="evidence" value="ECO:0007669"/>
    <property type="project" value="UniProtKB-KW"/>
</dbReference>
<dbReference type="Gene3D" id="1.25.40.10">
    <property type="entry name" value="Tetratricopeptide repeat domain"/>
    <property type="match status" value="1"/>
</dbReference>
<dbReference type="SUPFAM" id="SSF52540">
    <property type="entry name" value="P-loop containing nucleoside triphosphate hydrolases"/>
    <property type="match status" value="1"/>
</dbReference>
<dbReference type="GO" id="GO:0005737">
    <property type="term" value="C:cytoplasm"/>
    <property type="evidence" value="ECO:0007669"/>
    <property type="project" value="TreeGrafter"/>
</dbReference>
<dbReference type="PROSITE" id="PS00622">
    <property type="entry name" value="HTH_LUXR_1"/>
    <property type="match status" value="1"/>
</dbReference>
<keyword evidence="1" id="KW-0547">Nucleotide-binding</keyword>
<dbReference type="AlphaFoldDB" id="C5HV09"/>
<name>C5HV09_STRAT</name>
<dbReference type="GO" id="GO:0006355">
    <property type="term" value="P:regulation of DNA-templated transcription"/>
    <property type="evidence" value="ECO:0007669"/>
    <property type="project" value="InterPro"/>
</dbReference>
<proteinExistence type="predicted"/>
<dbReference type="InterPro" id="IPR016032">
    <property type="entry name" value="Sig_transdc_resp-reg_C-effctor"/>
</dbReference>
<dbReference type="PROSITE" id="PS50043">
    <property type="entry name" value="HTH_LUXR_2"/>
    <property type="match status" value="1"/>
</dbReference>
<dbReference type="GO" id="GO:0004016">
    <property type="term" value="F:adenylate cyclase activity"/>
    <property type="evidence" value="ECO:0007669"/>
    <property type="project" value="TreeGrafter"/>
</dbReference>
<evidence type="ECO:0000259" key="3">
    <source>
        <dbReference type="PROSITE" id="PS50043"/>
    </source>
</evidence>
<dbReference type="InterPro" id="IPR027417">
    <property type="entry name" value="P-loop_NTPase"/>
</dbReference>
<dbReference type="InterPro" id="IPR036388">
    <property type="entry name" value="WH-like_DNA-bd_sf"/>
</dbReference>
<dbReference type="InterPro" id="IPR041664">
    <property type="entry name" value="AAA_16"/>
</dbReference>
<keyword evidence="2" id="KW-0067">ATP-binding</keyword>
<dbReference type="Pfam" id="PF00196">
    <property type="entry name" value="GerE"/>
    <property type="match status" value="1"/>
</dbReference>
<dbReference type="InterPro" id="IPR011990">
    <property type="entry name" value="TPR-like_helical_dom_sf"/>
</dbReference>
<dbReference type="SMART" id="SM00421">
    <property type="entry name" value="HTH_LUXR"/>
    <property type="match status" value="1"/>
</dbReference>
<accession>C5HV09</accession>
<organism evidence="4">
    <name type="scientific">Streptomyces antibioticus</name>
    <dbReference type="NCBI Taxonomy" id="1890"/>
    <lineage>
        <taxon>Bacteria</taxon>
        <taxon>Bacillati</taxon>
        <taxon>Actinomycetota</taxon>
        <taxon>Actinomycetes</taxon>
        <taxon>Kitasatosporales</taxon>
        <taxon>Streptomycetaceae</taxon>
        <taxon>Streptomyces</taxon>
    </lineage>
</organism>
<dbReference type="InterPro" id="IPR000792">
    <property type="entry name" value="Tscrpt_reg_LuxR_C"/>
</dbReference>
<dbReference type="PANTHER" id="PTHR16305">
    <property type="entry name" value="TESTICULAR SOLUBLE ADENYLYL CYCLASE"/>
    <property type="match status" value="1"/>
</dbReference>
<evidence type="ECO:0000256" key="2">
    <source>
        <dbReference type="ARBA" id="ARBA00022840"/>
    </source>
</evidence>
<dbReference type="Pfam" id="PF13191">
    <property type="entry name" value="AAA_16"/>
    <property type="match status" value="1"/>
</dbReference>
<dbReference type="PRINTS" id="PR00038">
    <property type="entry name" value="HTHLUXR"/>
</dbReference>
<dbReference type="Gene3D" id="3.40.50.300">
    <property type="entry name" value="P-loop containing nucleotide triphosphate hydrolases"/>
    <property type="match status" value="1"/>
</dbReference>
<gene>
    <name evidence="4" type="primary">idmG</name>
</gene>
<dbReference type="Gene3D" id="1.10.10.10">
    <property type="entry name" value="Winged helix-like DNA-binding domain superfamily/Winged helix DNA-binding domain"/>
    <property type="match status" value="1"/>
</dbReference>
<dbReference type="CDD" id="cd06170">
    <property type="entry name" value="LuxR_C_like"/>
    <property type="match status" value="1"/>
</dbReference>
<evidence type="ECO:0000313" key="4">
    <source>
        <dbReference type="EMBL" id="ACN69983.1"/>
    </source>
</evidence>
<feature type="domain" description="HTH luxR-type" evidence="3">
    <location>
        <begin position="847"/>
        <end position="908"/>
    </location>
</feature>
<sequence length="908" mass="97831">MILVNREAELGLLKSGLAECAAGRAKMIVVEGGVGCGKSELLDTFTEYATEQGAAVLRGMGIRSASDQPLALLRQLLGQVPGWVPSEPGVGEQEFGEALHRLASRSPVVVCVDDAQYGDSRSLHHLLQAAGFTRSARILLVFGDSLHLPRRDPVIKTELLRQSNSLRIRLGPLTKQGTAALLAAQGGDAQDRPLVDRLHFITAGNPLLLRALLEECRPATADSGIADKIEPMEGGLYGQAVLASLYRSGPAALELGHALAVLDEPRAHAILPRLVDQPSALIDQNLQALTAAGMIAGTAFRHQAAVATVLADLAPDRRTALHSWVAVALHSAGYPASVVARHLLKARSAAQPWELIALRNAAEEALAEDDAVLAIDCLELAHEACPDPVQRIEIKMRLALITWRTNPAAAEYRHLPELLSAMRRGELSPTSLGMLGKLLSAHGRIVEAMEVLRLSEDASCDVPRPVPGIHPTIASMWVRYGFHGVDFPDSGQRGGAAQGPASDSGSLVNGSVPGIPLLRKSAEDVLIAAQDWSGSAESFLEMCSLTDSMVAPVCSALKALLYSDQVEAAAQWCAKILDEATRRNIPGWQGVLAVVQGMIALRQGKLEEAVASASMALEVVPERNGSVLVCGTSSILAMAYTEMGRYDAAVRLLDQPVSQDWFDSVYWLGYLRARGHFHLATNRSHAALSDFLRIGNLAGSWGIDHPMLVSWRTDAAQAWLQLGEPSQAQQLLDAEVSQEFPGYGRLRGITLRLQAAIAPLTDRVQLLGRAVEEFDAGNDRLELAKALADLSEAHEALGNQTRADLVRRKGRHLAAECGADPLYRRMAAGGRNRMVAADSESGSVRTEPKPGVDLTEAEYRVASLASYGHTNREISQQLYITVSTVEQHLTRIYQKLRITRRQEIPVDL</sequence>
<evidence type="ECO:0000256" key="1">
    <source>
        <dbReference type="ARBA" id="ARBA00022741"/>
    </source>
</evidence>
<dbReference type="GO" id="GO:0003677">
    <property type="term" value="F:DNA binding"/>
    <property type="evidence" value="ECO:0007669"/>
    <property type="project" value="InterPro"/>
</dbReference>
<dbReference type="SUPFAM" id="SSF48452">
    <property type="entry name" value="TPR-like"/>
    <property type="match status" value="1"/>
</dbReference>
<protein>
    <submittedName>
        <fullName evidence="4">LuxR family transcriptional regulator</fullName>
    </submittedName>
</protein>
<dbReference type="PANTHER" id="PTHR16305:SF28">
    <property type="entry name" value="GUANYLATE CYCLASE DOMAIN-CONTAINING PROTEIN"/>
    <property type="match status" value="1"/>
</dbReference>
<reference evidence="4" key="1">
    <citation type="journal article" date="2009" name="ChemBioChem">
        <title>Analysis of the indanomycin biosynthetic gene cluster from Streptomyces antibioticus NRRL 8167.</title>
        <authorList>
            <person name="Kelly W.L."/>
            <person name="Li C."/>
            <person name="Roege K.E."/>
        </authorList>
    </citation>
    <scope>NUCLEOTIDE SEQUENCE</scope>
    <source>
        <strain evidence="4">NRRL8167</strain>
    </source>
</reference>
<dbReference type="EMBL" id="FJ545274">
    <property type="protein sequence ID" value="ACN69983.1"/>
    <property type="molecule type" value="Genomic_DNA"/>
</dbReference>